<evidence type="ECO:0000256" key="2">
    <source>
        <dbReference type="ARBA" id="ARBA00022448"/>
    </source>
</evidence>
<proteinExistence type="predicted"/>
<name>A0A7Y6MH98_9ACTN</name>
<sequence>MSHLHDPAFLRGMTQPRTRREAFRIAGLSAAGLALAACGVQGQKAAPPKADAVKDYWSQQTKHGRVVFANWPEYMPEDQAPLKKFQSETGISYQYKEVIQENAEFFGKADPVLRAGQSLGYDIVVMTNGVQLQHMIQLGYCVALDHSKLPNFAANAGEAYKNRAYDPGSTYTIPYTSGVTGIAYNTKYVKDDITSIEALFDPKYKGRVGMMGDAQEIANFGMIALGVNPEKSTEADWKKAGEKLKAQRDAGIVRKYYDQSYIDAVSKGDIWVSMAWSGDVFQRQLAGEPVKFVVPEEGGTIWTDNMLIPKGAANPVDALMLMDFLYQPAVAAELDEFIQYVTPVPGVQDILKEKAAKATGEDKKALEQMVASPLMFPSEADYAKLHTYTTLSTQQEQVFNPIFQSITQA</sequence>
<evidence type="ECO:0000256" key="1">
    <source>
        <dbReference type="ARBA" id="ARBA00004418"/>
    </source>
</evidence>
<dbReference type="CDD" id="cd13590">
    <property type="entry name" value="PBP2_PotD_PotF_like"/>
    <property type="match status" value="1"/>
</dbReference>
<dbReference type="GO" id="GO:0042597">
    <property type="term" value="C:periplasmic space"/>
    <property type="evidence" value="ECO:0007669"/>
    <property type="project" value="UniProtKB-SubCell"/>
</dbReference>
<protein>
    <submittedName>
        <fullName evidence="5">Spermidine/putrescine ABC transporter substrate-binding protein</fullName>
    </submittedName>
</protein>
<dbReference type="PROSITE" id="PS51318">
    <property type="entry name" value="TAT"/>
    <property type="match status" value="1"/>
</dbReference>
<dbReference type="Proteomes" id="UP000546126">
    <property type="component" value="Unassembled WGS sequence"/>
</dbReference>
<dbReference type="InterPro" id="IPR006311">
    <property type="entry name" value="TAT_signal"/>
</dbReference>
<evidence type="ECO:0000313" key="6">
    <source>
        <dbReference type="Proteomes" id="UP000546126"/>
    </source>
</evidence>
<comment type="caution">
    <text evidence="5">The sequence shown here is derived from an EMBL/GenBank/DDBJ whole genome shotgun (WGS) entry which is preliminary data.</text>
</comment>
<evidence type="ECO:0000256" key="4">
    <source>
        <dbReference type="ARBA" id="ARBA00022764"/>
    </source>
</evidence>
<dbReference type="PRINTS" id="PR00909">
    <property type="entry name" value="SPERMDNBNDNG"/>
</dbReference>
<dbReference type="Pfam" id="PF13416">
    <property type="entry name" value="SBP_bac_8"/>
    <property type="match status" value="1"/>
</dbReference>
<dbReference type="GO" id="GO:0015846">
    <property type="term" value="P:polyamine transport"/>
    <property type="evidence" value="ECO:0007669"/>
    <property type="project" value="InterPro"/>
</dbReference>
<dbReference type="InterPro" id="IPR001188">
    <property type="entry name" value="Sperm_putr-bd"/>
</dbReference>
<organism evidence="5 6">
    <name type="scientific">Nonomuraea rhodomycinica</name>
    <dbReference type="NCBI Taxonomy" id="1712872"/>
    <lineage>
        <taxon>Bacteria</taxon>
        <taxon>Bacillati</taxon>
        <taxon>Actinomycetota</taxon>
        <taxon>Actinomycetes</taxon>
        <taxon>Streptosporangiales</taxon>
        <taxon>Streptosporangiaceae</taxon>
        <taxon>Nonomuraea</taxon>
    </lineage>
</organism>
<dbReference type="PANTHER" id="PTHR30222:SF17">
    <property type="entry name" value="SPERMIDINE_PUTRESCINE-BINDING PERIPLASMIC PROTEIN"/>
    <property type="match status" value="1"/>
</dbReference>
<keyword evidence="3" id="KW-0732">Signal</keyword>
<dbReference type="RefSeq" id="WP_175606192.1">
    <property type="nucleotide sequence ID" value="NZ_JABWGO010000019.1"/>
</dbReference>
<dbReference type="Gene3D" id="3.40.190.10">
    <property type="entry name" value="Periplasmic binding protein-like II"/>
    <property type="match status" value="2"/>
</dbReference>
<gene>
    <name evidence="5" type="ORF">HT134_42550</name>
</gene>
<dbReference type="PANTHER" id="PTHR30222">
    <property type="entry name" value="SPERMIDINE/PUTRESCINE-BINDING PERIPLASMIC PROTEIN"/>
    <property type="match status" value="1"/>
</dbReference>
<dbReference type="AlphaFoldDB" id="A0A7Y6MH98"/>
<reference evidence="5 6" key="1">
    <citation type="submission" date="2020-06" db="EMBL/GenBank/DDBJ databases">
        <authorList>
            <person name="Chanama M."/>
        </authorList>
    </citation>
    <scope>NUCLEOTIDE SEQUENCE [LARGE SCALE GENOMIC DNA]</scope>
    <source>
        <strain evidence="5 6">TBRC6557</strain>
    </source>
</reference>
<evidence type="ECO:0000256" key="3">
    <source>
        <dbReference type="ARBA" id="ARBA00022729"/>
    </source>
</evidence>
<dbReference type="InterPro" id="IPR006059">
    <property type="entry name" value="SBP"/>
</dbReference>
<keyword evidence="2" id="KW-0813">Transport</keyword>
<comment type="subcellular location">
    <subcellularLocation>
        <location evidence="1">Periplasm</location>
    </subcellularLocation>
</comment>
<evidence type="ECO:0000313" key="5">
    <source>
        <dbReference type="EMBL" id="NUW46744.1"/>
    </source>
</evidence>
<keyword evidence="6" id="KW-1185">Reference proteome</keyword>
<dbReference type="GO" id="GO:0019808">
    <property type="term" value="F:polyamine binding"/>
    <property type="evidence" value="ECO:0007669"/>
    <property type="project" value="InterPro"/>
</dbReference>
<keyword evidence="4" id="KW-0574">Periplasm</keyword>
<dbReference type="EMBL" id="JABWGO010000019">
    <property type="protein sequence ID" value="NUW46744.1"/>
    <property type="molecule type" value="Genomic_DNA"/>
</dbReference>
<accession>A0A7Y6MH98</accession>
<dbReference type="SUPFAM" id="SSF53850">
    <property type="entry name" value="Periplasmic binding protein-like II"/>
    <property type="match status" value="1"/>
</dbReference>